<dbReference type="Pfam" id="PF01256">
    <property type="entry name" value="Carb_kinase"/>
    <property type="match status" value="1"/>
</dbReference>
<comment type="similarity">
    <text evidence="3 19">In the N-terminal section; belongs to the NnrE/AIBP family.</text>
</comment>
<comment type="function">
    <text evidence="14 19">Bifunctional enzyme that catalyzes the epimerization of the S- and R-forms of NAD(P)HX and the dehydration of the S-form of NAD(P)HX at the expense of ADP, which is converted to AMP. This allows the repair of both epimers of NAD(P)HX, a damaged form of NAD(P)H that is a result of enzymatic or heat-dependent hydration.</text>
</comment>
<feature type="binding site" evidence="18">
    <location>
        <begin position="69"/>
        <end position="73"/>
    </location>
    <ligand>
        <name>(6S)-NADPHX</name>
        <dbReference type="ChEBI" id="CHEBI:64076"/>
    </ligand>
</feature>
<feature type="binding site" evidence="18">
    <location>
        <position position="166"/>
    </location>
    <ligand>
        <name>(6S)-NADPHX</name>
        <dbReference type="ChEBI" id="CHEBI:64076"/>
    </ligand>
</feature>
<dbReference type="InterPro" id="IPR000631">
    <property type="entry name" value="CARKD"/>
</dbReference>
<dbReference type="InterPro" id="IPR036652">
    <property type="entry name" value="YjeF_N_dom_sf"/>
</dbReference>
<comment type="cofactor">
    <cofactor evidence="18 19">
        <name>K(+)</name>
        <dbReference type="ChEBI" id="CHEBI:29103"/>
    </cofactor>
    <text evidence="18 19">Binds 1 potassium ion per subunit.</text>
</comment>
<keyword evidence="6 17" id="KW-0547">Nucleotide-binding</keyword>
<feature type="binding site" evidence="17">
    <location>
        <position position="439"/>
    </location>
    <ligand>
        <name>AMP</name>
        <dbReference type="ChEBI" id="CHEBI:456215"/>
    </ligand>
</feature>
<dbReference type="Gene3D" id="3.40.1190.20">
    <property type="match status" value="1"/>
</dbReference>
<dbReference type="Proteomes" id="UP001595692">
    <property type="component" value="Unassembled WGS sequence"/>
</dbReference>
<feature type="domain" description="YjeF C-terminal" evidence="20">
    <location>
        <begin position="233"/>
        <end position="498"/>
    </location>
</feature>
<keyword evidence="9 18" id="KW-0630">Potassium</keyword>
<feature type="binding site" evidence="18">
    <location>
        <begin position="137"/>
        <end position="143"/>
    </location>
    <ligand>
        <name>(6S)-NADPHX</name>
        <dbReference type="ChEBI" id="CHEBI:64076"/>
    </ligand>
</feature>
<dbReference type="InterPro" id="IPR029056">
    <property type="entry name" value="Ribokinase-like"/>
</dbReference>
<evidence type="ECO:0000256" key="16">
    <source>
        <dbReference type="ARBA" id="ARBA00049209"/>
    </source>
</evidence>
<evidence type="ECO:0000256" key="7">
    <source>
        <dbReference type="ARBA" id="ARBA00022840"/>
    </source>
</evidence>
<dbReference type="NCBIfam" id="TIGR00196">
    <property type="entry name" value="yjeF_cterm"/>
    <property type="match status" value="1"/>
</dbReference>
<accession>A0ABV8CLT5</accession>
<evidence type="ECO:0000259" key="20">
    <source>
        <dbReference type="PROSITE" id="PS51383"/>
    </source>
</evidence>
<dbReference type="CDD" id="cd01171">
    <property type="entry name" value="YXKO-related"/>
    <property type="match status" value="1"/>
</dbReference>
<evidence type="ECO:0000256" key="2">
    <source>
        <dbReference type="ARBA" id="ARBA00000909"/>
    </source>
</evidence>
<comment type="function">
    <text evidence="18">Catalyzes the epimerization of the S- and R-forms of NAD(P)HX, a damaged form of NAD(P)H that is a result of enzymatic or heat-dependent hydration. This is a prerequisite for the S-specific NAD(P)H-hydrate dehydratase to allow the repair of both epimers of NAD(P)HX.</text>
</comment>
<comment type="caution">
    <text evidence="22">The sequence shown here is derived from an EMBL/GenBank/DDBJ whole genome shotgun (WGS) entry which is preliminary data.</text>
</comment>
<dbReference type="PROSITE" id="PS51385">
    <property type="entry name" value="YJEF_N"/>
    <property type="match status" value="1"/>
</dbReference>
<dbReference type="Gene3D" id="3.40.50.10260">
    <property type="entry name" value="YjeF N-terminal domain"/>
    <property type="match status" value="1"/>
</dbReference>
<dbReference type="NCBIfam" id="TIGR00197">
    <property type="entry name" value="yjeF_nterm"/>
    <property type="match status" value="1"/>
</dbReference>
<dbReference type="EMBL" id="JBHSAF010000006">
    <property type="protein sequence ID" value="MFC3913141.1"/>
    <property type="molecule type" value="Genomic_DNA"/>
</dbReference>
<comment type="catalytic activity">
    <reaction evidence="15 17 19">
        <text>(6S)-NADHX + ADP = AMP + phosphate + NADH + H(+)</text>
        <dbReference type="Rhea" id="RHEA:32223"/>
        <dbReference type="ChEBI" id="CHEBI:15378"/>
        <dbReference type="ChEBI" id="CHEBI:43474"/>
        <dbReference type="ChEBI" id="CHEBI:57945"/>
        <dbReference type="ChEBI" id="CHEBI:64074"/>
        <dbReference type="ChEBI" id="CHEBI:456215"/>
        <dbReference type="ChEBI" id="CHEBI:456216"/>
        <dbReference type="EC" id="4.2.1.136"/>
    </reaction>
</comment>
<evidence type="ECO:0000256" key="4">
    <source>
        <dbReference type="ARBA" id="ARBA00009524"/>
    </source>
</evidence>
<feature type="binding site" evidence="17">
    <location>
        <position position="440"/>
    </location>
    <ligand>
        <name>(6S)-NADPHX</name>
        <dbReference type="ChEBI" id="CHEBI:64076"/>
    </ligand>
</feature>
<dbReference type="EC" id="4.2.1.136" evidence="19"/>
<evidence type="ECO:0000256" key="11">
    <source>
        <dbReference type="ARBA" id="ARBA00023235"/>
    </source>
</evidence>
<evidence type="ECO:0000256" key="18">
    <source>
        <dbReference type="HAMAP-Rule" id="MF_01966"/>
    </source>
</evidence>
<dbReference type="InterPro" id="IPR004443">
    <property type="entry name" value="YjeF_N_dom"/>
</dbReference>
<keyword evidence="11 18" id="KW-0413">Isomerase</keyword>
<evidence type="ECO:0000313" key="22">
    <source>
        <dbReference type="EMBL" id="MFC3913141.1"/>
    </source>
</evidence>
<dbReference type="PANTHER" id="PTHR12592">
    <property type="entry name" value="ATP-DEPENDENT (S)-NAD(P)H-HYDRATE DEHYDRATASE FAMILY MEMBER"/>
    <property type="match status" value="1"/>
</dbReference>
<evidence type="ECO:0000256" key="8">
    <source>
        <dbReference type="ARBA" id="ARBA00022857"/>
    </source>
</evidence>
<dbReference type="HAMAP" id="MF_01966">
    <property type="entry name" value="NADHX_epimerase"/>
    <property type="match status" value="1"/>
</dbReference>
<feature type="binding site" evidence="17">
    <location>
        <position position="328"/>
    </location>
    <ligand>
        <name>(6S)-NADPHX</name>
        <dbReference type="ChEBI" id="CHEBI:64076"/>
    </ligand>
</feature>
<keyword evidence="10 17" id="KW-0520">NAD</keyword>
<evidence type="ECO:0000256" key="19">
    <source>
        <dbReference type="PIRNR" id="PIRNR017184"/>
    </source>
</evidence>
<evidence type="ECO:0000256" key="15">
    <source>
        <dbReference type="ARBA" id="ARBA00048238"/>
    </source>
</evidence>
<comment type="similarity">
    <text evidence="4 19">In the C-terminal section; belongs to the NnrD/CARKD family.</text>
</comment>
<evidence type="ECO:0000256" key="12">
    <source>
        <dbReference type="ARBA" id="ARBA00023239"/>
    </source>
</evidence>
<feature type="binding site" evidence="17">
    <location>
        <begin position="411"/>
        <end position="415"/>
    </location>
    <ligand>
        <name>AMP</name>
        <dbReference type="ChEBI" id="CHEBI:456215"/>
    </ligand>
</feature>
<comment type="catalytic activity">
    <reaction evidence="1 18 19">
        <text>(6R)-NADHX = (6S)-NADHX</text>
        <dbReference type="Rhea" id="RHEA:32215"/>
        <dbReference type="ChEBI" id="CHEBI:64074"/>
        <dbReference type="ChEBI" id="CHEBI:64075"/>
        <dbReference type="EC" id="5.1.99.6"/>
    </reaction>
</comment>
<feature type="binding site" evidence="17">
    <location>
        <position position="268"/>
    </location>
    <ligand>
        <name>(6S)-NADPHX</name>
        <dbReference type="ChEBI" id="CHEBI:64076"/>
    </ligand>
</feature>
<evidence type="ECO:0000256" key="10">
    <source>
        <dbReference type="ARBA" id="ARBA00023027"/>
    </source>
</evidence>
<evidence type="ECO:0000256" key="14">
    <source>
        <dbReference type="ARBA" id="ARBA00025153"/>
    </source>
</evidence>
<feature type="binding site" evidence="18">
    <location>
        <position position="70"/>
    </location>
    <ligand>
        <name>K(+)</name>
        <dbReference type="ChEBI" id="CHEBI:29103"/>
    </ligand>
</feature>
<evidence type="ECO:0000256" key="17">
    <source>
        <dbReference type="HAMAP-Rule" id="MF_01965"/>
    </source>
</evidence>
<feature type="binding site" evidence="17">
    <location>
        <position position="374"/>
    </location>
    <ligand>
        <name>(6S)-NADPHX</name>
        <dbReference type="ChEBI" id="CHEBI:64076"/>
    </ligand>
</feature>
<comment type="cofactor">
    <cofactor evidence="17">
        <name>Mg(2+)</name>
        <dbReference type="ChEBI" id="CHEBI:18420"/>
    </cofactor>
</comment>
<evidence type="ECO:0000256" key="9">
    <source>
        <dbReference type="ARBA" id="ARBA00022958"/>
    </source>
</evidence>
<evidence type="ECO:0000256" key="3">
    <source>
        <dbReference type="ARBA" id="ARBA00006001"/>
    </source>
</evidence>
<sequence length="508" mass="52700">MSAPDQPAATLPYSLYCTEQIHALEALAMAQCGAGTLMARAGQALFACATRISPARASACWWIFCGSGNNGGDGYVLARLARAAGVDVQLFAVAAPRPGSEAEAACQAWLAAGGSVLSRLPTTISSLPALLVDALLGIGLRSAPRPEYADWMAFINAQPAPVLAVDIPSGLLADTGAAPGAVVHADVTLSLLALKPGLFTGRGADYCGRVCHAALDVDVASLGGVLPSLQRLDYQRIGSLLTPRSRTAHKGECGRVLIVGGAEGMSGAVRLAGEGALRSGAGLVRVFTHPAHASVLNLGRAELMVSSGRDEEAVSDCQWANIRVVGPGLGQAEWGQQVWFQQLALPGPLLLDADGLNLLARNPRHRDDWILTPHPGEAARLLDCSTSDIEADRITSVRRLQQRYGGVVLLKGAGTLICDGDQIWLCHEGNPGMASGGMGDLLSGIIAALYAQGLSQAEACCAGACIHGEAADLAAADGERGLLASDLLLYIRKLVNPQDSMKHVSLHD</sequence>
<comment type="catalytic activity">
    <reaction evidence="2 18 19">
        <text>(6R)-NADPHX = (6S)-NADPHX</text>
        <dbReference type="Rhea" id="RHEA:32227"/>
        <dbReference type="ChEBI" id="CHEBI:64076"/>
        <dbReference type="ChEBI" id="CHEBI:64077"/>
        <dbReference type="EC" id="5.1.99.6"/>
    </reaction>
</comment>
<evidence type="ECO:0000256" key="1">
    <source>
        <dbReference type="ARBA" id="ARBA00000013"/>
    </source>
</evidence>
<dbReference type="SUPFAM" id="SSF53613">
    <property type="entry name" value="Ribokinase-like"/>
    <property type="match status" value="1"/>
</dbReference>
<feature type="binding site" evidence="18">
    <location>
        <position position="169"/>
    </location>
    <ligand>
        <name>K(+)</name>
        <dbReference type="ChEBI" id="CHEBI:29103"/>
    </ligand>
</feature>
<organism evidence="22 23">
    <name type="scientific">Pseudaeromonas sharmana</name>
    <dbReference type="NCBI Taxonomy" id="328412"/>
    <lineage>
        <taxon>Bacteria</taxon>
        <taxon>Pseudomonadati</taxon>
        <taxon>Pseudomonadota</taxon>
        <taxon>Gammaproteobacteria</taxon>
        <taxon>Aeromonadales</taxon>
        <taxon>Aeromonadaceae</taxon>
        <taxon>Pseudaeromonas</taxon>
    </lineage>
</organism>
<proteinExistence type="inferred from homology"/>
<comment type="catalytic activity">
    <reaction evidence="16 17 19">
        <text>(6S)-NADPHX + ADP = AMP + phosphate + NADPH + H(+)</text>
        <dbReference type="Rhea" id="RHEA:32235"/>
        <dbReference type="ChEBI" id="CHEBI:15378"/>
        <dbReference type="ChEBI" id="CHEBI:43474"/>
        <dbReference type="ChEBI" id="CHEBI:57783"/>
        <dbReference type="ChEBI" id="CHEBI:64076"/>
        <dbReference type="ChEBI" id="CHEBI:456215"/>
        <dbReference type="ChEBI" id="CHEBI:456216"/>
        <dbReference type="EC" id="4.2.1.136"/>
    </reaction>
</comment>
<reference evidence="23" key="1">
    <citation type="journal article" date="2019" name="Int. J. Syst. Evol. Microbiol.">
        <title>The Global Catalogue of Microorganisms (GCM) 10K type strain sequencing project: providing services to taxonomists for standard genome sequencing and annotation.</title>
        <authorList>
            <consortium name="The Broad Institute Genomics Platform"/>
            <consortium name="The Broad Institute Genome Sequencing Center for Infectious Disease"/>
            <person name="Wu L."/>
            <person name="Ma J."/>
        </authorList>
    </citation>
    <scope>NUCLEOTIDE SEQUENCE [LARGE SCALE GENOMIC DNA]</scope>
    <source>
        <strain evidence="23">CCUG 54939</strain>
    </source>
</reference>
<keyword evidence="13" id="KW-0511">Multifunctional enzyme</keyword>
<keyword evidence="5 18" id="KW-0479">Metal-binding</keyword>
<feature type="domain" description="YjeF N-terminal" evidence="21">
    <location>
        <begin position="21"/>
        <end position="223"/>
    </location>
</feature>
<comment type="subunit">
    <text evidence="17">Homotetramer.</text>
</comment>
<dbReference type="RefSeq" id="WP_377151391.1">
    <property type="nucleotide sequence ID" value="NZ_JBHSAF010000006.1"/>
</dbReference>
<dbReference type="EC" id="5.1.99.6" evidence="19"/>
<dbReference type="PROSITE" id="PS51383">
    <property type="entry name" value="YJEF_C_3"/>
    <property type="match status" value="1"/>
</dbReference>
<evidence type="ECO:0000259" key="21">
    <source>
        <dbReference type="PROSITE" id="PS51385"/>
    </source>
</evidence>
<dbReference type="HAMAP" id="MF_01965">
    <property type="entry name" value="NADHX_dehydratase"/>
    <property type="match status" value="1"/>
</dbReference>
<evidence type="ECO:0000256" key="6">
    <source>
        <dbReference type="ARBA" id="ARBA00022741"/>
    </source>
</evidence>
<evidence type="ECO:0000313" key="23">
    <source>
        <dbReference type="Proteomes" id="UP001595692"/>
    </source>
</evidence>
<dbReference type="PANTHER" id="PTHR12592:SF0">
    <property type="entry name" value="ATP-DEPENDENT (S)-NAD(P)H-HYDRATE DEHYDRATASE"/>
    <property type="match status" value="1"/>
</dbReference>
<dbReference type="Pfam" id="PF03853">
    <property type="entry name" value="YjeF_N"/>
    <property type="match status" value="1"/>
</dbReference>
<protein>
    <recommendedName>
        <fullName evidence="19">Bifunctional NAD(P)H-hydrate repair enzyme</fullName>
    </recommendedName>
    <alternativeName>
        <fullName evidence="19">Nicotinamide nucleotide repair protein</fullName>
    </alternativeName>
    <domain>
        <recommendedName>
            <fullName evidence="19">ADP-dependent (S)-NAD(P)H-hydrate dehydratase</fullName>
            <ecNumber evidence="19">4.2.1.136</ecNumber>
        </recommendedName>
        <alternativeName>
            <fullName evidence="19">ADP-dependent NAD(P)HX dehydratase</fullName>
        </alternativeName>
    </domain>
    <domain>
        <recommendedName>
            <fullName evidence="19">NAD(P)H-hydrate epimerase</fullName>
            <ecNumber evidence="19">5.1.99.6</ecNumber>
        </recommendedName>
    </domain>
</protein>
<comment type="similarity">
    <text evidence="17">Belongs to the NnrD/CARKD family.</text>
</comment>
<evidence type="ECO:0000256" key="13">
    <source>
        <dbReference type="ARBA" id="ARBA00023268"/>
    </source>
</evidence>
<dbReference type="SUPFAM" id="SSF64153">
    <property type="entry name" value="YjeF N-terminal domain-like"/>
    <property type="match status" value="1"/>
</dbReference>
<feature type="binding site" evidence="18">
    <location>
        <position position="148"/>
    </location>
    <ligand>
        <name>(6S)-NADPHX</name>
        <dbReference type="ChEBI" id="CHEBI:64076"/>
    </ligand>
</feature>
<gene>
    <name evidence="17" type="primary">nnrD</name>
    <name evidence="18" type="synonym">nnrE</name>
    <name evidence="22" type="ORF">ACFOSS_06615</name>
</gene>
<keyword evidence="8 17" id="KW-0521">NADP</keyword>
<comment type="similarity">
    <text evidence="18">Belongs to the NnrE/AIBP family.</text>
</comment>
<dbReference type="InterPro" id="IPR030677">
    <property type="entry name" value="Nnr"/>
</dbReference>
<dbReference type="PIRSF" id="PIRSF017184">
    <property type="entry name" value="Nnr"/>
    <property type="match status" value="1"/>
</dbReference>
<keyword evidence="7 17" id="KW-0067">ATP-binding</keyword>
<comment type="function">
    <text evidence="17">Catalyzes the dehydration of the S-form of NAD(P)HX at the expense of ADP, which is converted to AMP. Together with NAD(P)HX epimerase, which catalyzes the epimerization of the S- and R-forms, the enzyme allows the repair of both epimers of NAD(P)HX, a damaged form of NAD(P)H that is a result of enzymatic or heat-dependent hydration.</text>
</comment>
<keyword evidence="12 17" id="KW-0456">Lyase</keyword>
<feature type="binding site" evidence="18">
    <location>
        <position position="133"/>
    </location>
    <ligand>
        <name>K(+)</name>
        <dbReference type="ChEBI" id="CHEBI:29103"/>
    </ligand>
</feature>
<name>A0ABV8CLT5_9GAMM</name>
<keyword evidence="23" id="KW-1185">Reference proteome</keyword>
<evidence type="ECO:0000256" key="5">
    <source>
        <dbReference type="ARBA" id="ARBA00022723"/>
    </source>
</evidence>